<dbReference type="RefSeq" id="XP_009167431.1">
    <property type="nucleotide sequence ID" value="XM_009169167.1"/>
</dbReference>
<sequence>MVNVELPKATEVYGCICSLKRRRAPGPDDLPRALFKDGGEVLSQRLSDLFACIWEKESVPDNWGESVIEPIFKKRVRGPLHASSAGYAQYVFEVGFAVVSVRRGGSAKHTPLLDIQTSMNQARPLRPDHFLARENYPGHPVQAILTNQWEQSIAIHYPAFEGSTRPTIVVRGACRTARQNYLDYLVSELPVDLYTAAEVGVQRLNEGQEFMGDTFAPESPHQDHQTPKE</sequence>
<protein>
    <submittedName>
        <fullName evidence="1">Uncharacterized protein</fullName>
    </submittedName>
</protein>
<dbReference type="AlphaFoldDB" id="A0A074ZZT8"/>
<dbReference type="KEGG" id="ovi:T265_04422"/>
<organism evidence="1 2">
    <name type="scientific">Opisthorchis viverrini</name>
    <name type="common">Southeast Asian liver fluke</name>
    <dbReference type="NCBI Taxonomy" id="6198"/>
    <lineage>
        <taxon>Eukaryota</taxon>
        <taxon>Metazoa</taxon>
        <taxon>Spiralia</taxon>
        <taxon>Lophotrochozoa</taxon>
        <taxon>Platyhelminthes</taxon>
        <taxon>Trematoda</taxon>
        <taxon>Digenea</taxon>
        <taxon>Opisthorchiida</taxon>
        <taxon>Opisthorchiata</taxon>
        <taxon>Opisthorchiidae</taxon>
        <taxon>Opisthorchis</taxon>
    </lineage>
</organism>
<dbReference type="CTD" id="20318604"/>
<evidence type="ECO:0000313" key="2">
    <source>
        <dbReference type="Proteomes" id="UP000054324"/>
    </source>
</evidence>
<keyword evidence="2" id="KW-1185">Reference proteome</keyword>
<dbReference type="EMBL" id="KL596691">
    <property type="protein sequence ID" value="KER28815.1"/>
    <property type="molecule type" value="Genomic_DNA"/>
</dbReference>
<name>A0A074ZZT8_OPIVI</name>
<proteinExistence type="predicted"/>
<dbReference type="GeneID" id="20318604"/>
<dbReference type="Proteomes" id="UP000054324">
    <property type="component" value="Unassembled WGS sequence"/>
</dbReference>
<dbReference type="OrthoDB" id="6144109at2759"/>
<evidence type="ECO:0000313" key="1">
    <source>
        <dbReference type="EMBL" id="KER28815.1"/>
    </source>
</evidence>
<gene>
    <name evidence="1" type="ORF">T265_04422</name>
</gene>
<accession>A0A074ZZT8</accession>
<reference evidence="1 2" key="1">
    <citation type="submission" date="2013-11" db="EMBL/GenBank/DDBJ databases">
        <title>Opisthorchis viverrini - life in the bile duct.</title>
        <authorList>
            <person name="Young N.D."/>
            <person name="Nagarajan N."/>
            <person name="Lin S.J."/>
            <person name="Korhonen P.K."/>
            <person name="Jex A.R."/>
            <person name="Hall R.S."/>
            <person name="Safavi-Hemami H."/>
            <person name="Kaewkong W."/>
            <person name="Bertrand D."/>
            <person name="Gao S."/>
            <person name="Seet Q."/>
            <person name="Wongkham S."/>
            <person name="Teh B.T."/>
            <person name="Wongkham C."/>
            <person name="Intapan P.M."/>
            <person name="Maleewong W."/>
            <person name="Yang X."/>
            <person name="Hu M."/>
            <person name="Wang Z."/>
            <person name="Hofmann A."/>
            <person name="Sternberg P.W."/>
            <person name="Tan P."/>
            <person name="Wang J."/>
            <person name="Gasser R.B."/>
        </authorList>
    </citation>
    <scope>NUCLEOTIDE SEQUENCE [LARGE SCALE GENOMIC DNA]</scope>
</reference>